<feature type="transmembrane region" description="Helical" evidence="1">
    <location>
        <begin position="73"/>
        <end position="96"/>
    </location>
</feature>
<dbReference type="GO" id="GO:0005886">
    <property type="term" value="C:plasma membrane"/>
    <property type="evidence" value="ECO:0007669"/>
    <property type="project" value="TreeGrafter"/>
</dbReference>
<dbReference type="Pfam" id="PF13593">
    <property type="entry name" value="SBF_like"/>
    <property type="match status" value="1"/>
</dbReference>
<sequence length="332" mass="35720">MTIRGYALDGFLLALVLAVAAAIVWPWPGASGDKGGLLHIDLVATYGVAVIFFLYGLTLAPERMRQGIGHWRLHILVQLSTFVLFPAVVLAILAVVGRYLPDTVGTGFFYLAALPSTVSSSIAMTSLARGNVPAAIFNATLSSLIGVFATPALMAWYTSSTGEGLPLLPVIGKVMLLVLVPIVIGQIARHWLSGWATRHIKWIRLADRAIILAIVYNTFCDSMVEGIWTSQKPTLIIEILVGVIALFFLVYWLMQIPCRLLGFSRADTVACTFCASKKSLATGAPLATVMFGGSPELGLILAPIMLYHFSQLVIVGFIANHQARLAALEPAE</sequence>
<feature type="transmembrane region" description="Helical" evidence="1">
    <location>
        <begin position="170"/>
        <end position="188"/>
    </location>
</feature>
<dbReference type="RefSeq" id="WP_183858060.1">
    <property type="nucleotide sequence ID" value="NZ_JACHOO010000009.1"/>
</dbReference>
<evidence type="ECO:0000313" key="2">
    <source>
        <dbReference type="EMBL" id="MBB5754619.1"/>
    </source>
</evidence>
<gene>
    <name evidence="2" type="ORF">GGQ63_003707</name>
</gene>
<dbReference type="InterPro" id="IPR038770">
    <property type="entry name" value="Na+/solute_symporter_sf"/>
</dbReference>
<keyword evidence="1" id="KW-0472">Membrane</keyword>
<keyword evidence="1" id="KW-1133">Transmembrane helix</keyword>
<protein>
    <submittedName>
        <fullName evidence="2">Sodium/bile acid cotransporter 7</fullName>
    </submittedName>
</protein>
<dbReference type="InterPro" id="IPR016833">
    <property type="entry name" value="Put_Na-Bile_cotransptr"/>
</dbReference>
<reference evidence="2 3" key="1">
    <citation type="submission" date="2020-08" db="EMBL/GenBank/DDBJ databases">
        <title>Genomic Encyclopedia of Type Strains, Phase IV (KMG-IV): sequencing the most valuable type-strain genomes for metagenomic binning, comparative biology and taxonomic classification.</title>
        <authorList>
            <person name="Goeker M."/>
        </authorList>
    </citation>
    <scope>NUCLEOTIDE SEQUENCE [LARGE SCALE GENOMIC DNA]</scope>
    <source>
        <strain evidence="2 3">DSM 16268</strain>
    </source>
</reference>
<dbReference type="PANTHER" id="PTHR18640:SF5">
    <property type="entry name" value="SODIUM_BILE ACID COTRANSPORTER 7"/>
    <property type="match status" value="1"/>
</dbReference>
<comment type="caution">
    <text evidence="2">The sequence shown here is derived from an EMBL/GenBank/DDBJ whole genome shotgun (WGS) entry which is preliminary data.</text>
</comment>
<dbReference type="PIRSF" id="PIRSF026166">
    <property type="entry name" value="UCP026166"/>
    <property type="match status" value="1"/>
</dbReference>
<dbReference type="Gene3D" id="1.20.1530.20">
    <property type="match status" value="1"/>
</dbReference>
<evidence type="ECO:0000313" key="3">
    <source>
        <dbReference type="Proteomes" id="UP000523821"/>
    </source>
</evidence>
<evidence type="ECO:0000256" key="1">
    <source>
        <dbReference type="SAM" id="Phobius"/>
    </source>
</evidence>
<proteinExistence type="predicted"/>
<keyword evidence="1" id="KW-0812">Transmembrane</keyword>
<keyword evidence="3" id="KW-1185">Reference proteome</keyword>
<feature type="transmembrane region" description="Helical" evidence="1">
    <location>
        <begin position="135"/>
        <end position="158"/>
    </location>
</feature>
<feature type="transmembrane region" description="Helical" evidence="1">
    <location>
        <begin position="209"/>
        <end position="229"/>
    </location>
</feature>
<feature type="transmembrane region" description="Helical" evidence="1">
    <location>
        <begin position="235"/>
        <end position="254"/>
    </location>
</feature>
<dbReference type="PANTHER" id="PTHR18640">
    <property type="entry name" value="SOLUTE CARRIER FAMILY 10 MEMBER 7"/>
    <property type="match status" value="1"/>
</dbReference>
<name>A0A7W9FPU9_9HYPH</name>
<dbReference type="EMBL" id="JACHOO010000009">
    <property type="protein sequence ID" value="MBB5754619.1"/>
    <property type="molecule type" value="Genomic_DNA"/>
</dbReference>
<dbReference type="AlphaFoldDB" id="A0A7W9FPU9"/>
<feature type="transmembrane region" description="Helical" evidence="1">
    <location>
        <begin position="42"/>
        <end position="61"/>
    </location>
</feature>
<dbReference type="Proteomes" id="UP000523821">
    <property type="component" value="Unassembled WGS sequence"/>
</dbReference>
<accession>A0A7W9FPU9</accession>
<feature type="transmembrane region" description="Helical" evidence="1">
    <location>
        <begin position="108"/>
        <end position="128"/>
    </location>
</feature>
<organism evidence="2 3">
    <name type="scientific">Prosthecomicrobium pneumaticum</name>
    <dbReference type="NCBI Taxonomy" id="81895"/>
    <lineage>
        <taxon>Bacteria</taxon>
        <taxon>Pseudomonadati</taxon>
        <taxon>Pseudomonadota</taxon>
        <taxon>Alphaproteobacteria</taxon>
        <taxon>Hyphomicrobiales</taxon>
        <taxon>Kaistiaceae</taxon>
        <taxon>Prosthecomicrobium</taxon>
    </lineage>
</organism>